<dbReference type="GeneID" id="94841913"/>
<feature type="compositionally biased region" description="Low complexity" evidence="2">
    <location>
        <begin position="54"/>
        <end position="69"/>
    </location>
</feature>
<dbReference type="InterPro" id="IPR011989">
    <property type="entry name" value="ARM-like"/>
</dbReference>
<dbReference type="GO" id="GO:0030014">
    <property type="term" value="C:CCR4-NOT complex"/>
    <property type="evidence" value="ECO:0007669"/>
    <property type="project" value="InterPro"/>
</dbReference>
<dbReference type="GO" id="GO:0006402">
    <property type="term" value="P:mRNA catabolic process"/>
    <property type="evidence" value="ECO:0007669"/>
    <property type="project" value="InterPro"/>
</dbReference>
<accession>A0A1J4JVB1</accession>
<evidence type="ECO:0000313" key="3">
    <source>
        <dbReference type="EMBL" id="OHT02658.1"/>
    </source>
</evidence>
<protein>
    <submittedName>
        <fullName evidence="3">Cell differentiation protein RCD1 like protein</fullName>
    </submittedName>
</protein>
<name>A0A1J4JVB1_9EUKA</name>
<reference evidence="3" key="1">
    <citation type="submission" date="2016-10" db="EMBL/GenBank/DDBJ databases">
        <authorList>
            <person name="Benchimol M."/>
            <person name="Almeida L.G."/>
            <person name="Vasconcelos A.T."/>
            <person name="Perreira-Neves A."/>
            <person name="Rosa I.A."/>
            <person name="Tasca T."/>
            <person name="Bogo M.R."/>
            <person name="de Souza W."/>
        </authorList>
    </citation>
    <scope>NUCLEOTIDE SEQUENCE [LARGE SCALE GENOMIC DNA]</scope>
    <source>
        <strain evidence="3">K</strain>
    </source>
</reference>
<evidence type="ECO:0000256" key="1">
    <source>
        <dbReference type="ARBA" id="ARBA00006385"/>
    </source>
</evidence>
<proteinExistence type="inferred from homology"/>
<dbReference type="SUPFAM" id="SSF48371">
    <property type="entry name" value="ARM repeat"/>
    <property type="match status" value="1"/>
</dbReference>
<dbReference type="InterPro" id="IPR007216">
    <property type="entry name" value="CNOT9"/>
</dbReference>
<feature type="region of interest" description="Disordered" evidence="2">
    <location>
        <begin position="49"/>
        <end position="69"/>
    </location>
</feature>
<gene>
    <name evidence="3" type="primary">RQCD1</name>
    <name evidence="3" type="ORF">TRFO_30196</name>
</gene>
<organism evidence="3 4">
    <name type="scientific">Tritrichomonas foetus</name>
    <dbReference type="NCBI Taxonomy" id="1144522"/>
    <lineage>
        <taxon>Eukaryota</taxon>
        <taxon>Metamonada</taxon>
        <taxon>Parabasalia</taxon>
        <taxon>Tritrichomonadida</taxon>
        <taxon>Tritrichomonadidae</taxon>
        <taxon>Tritrichomonas</taxon>
    </lineage>
</organism>
<evidence type="ECO:0000256" key="2">
    <source>
        <dbReference type="SAM" id="MobiDB-lite"/>
    </source>
</evidence>
<dbReference type="EMBL" id="MLAK01000859">
    <property type="protein sequence ID" value="OHT02658.1"/>
    <property type="molecule type" value="Genomic_DNA"/>
</dbReference>
<dbReference type="OrthoDB" id="1183224at2759"/>
<dbReference type="VEuPathDB" id="TrichDB:TRFO_30196"/>
<keyword evidence="4" id="KW-1185">Reference proteome</keyword>
<dbReference type="Proteomes" id="UP000179807">
    <property type="component" value="Unassembled WGS sequence"/>
</dbReference>
<dbReference type="AlphaFoldDB" id="A0A1J4JVB1"/>
<sequence length="343" mass="38871">MSDHFKHKQIQKSHRKYTIQKVHETVDFVIKLISTFCFSTMNIRNISMSPGRKQSPVTTQQQQQPVQNNGQLTQEQIVSLIKKINKSEKDRAQAVQVLVANRANIPDLALMLWFSPATTTSLLTDILNFYPQLVSTKTNSPTANAVYNSLILLQIIADHEETRLPFVRANIPIYLIPIIHHTLTNNETEYITGVVISIISSIVKDSEPEIIESLVNADFMSTCIHVISLSRGLIRTAATFILNRILSNDKGKAFAIEKVERIQTIVKVYNHILTELNSEFDPQLSKNVVEGYRRILQDQSATTVAGELISDDLRSKPIQMSCDAQYRDLVGQLRNYASRQPKR</sequence>
<evidence type="ECO:0000313" key="4">
    <source>
        <dbReference type="Proteomes" id="UP000179807"/>
    </source>
</evidence>
<dbReference type="Pfam" id="PF04078">
    <property type="entry name" value="Rcd1"/>
    <property type="match status" value="1"/>
</dbReference>
<dbReference type="PANTHER" id="PTHR12262">
    <property type="entry name" value="CCR4-NOT TRANSCRIPTION COMPLEX SUBUNIT 9"/>
    <property type="match status" value="1"/>
</dbReference>
<comment type="similarity">
    <text evidence="1">Belongs to the CNOT9 family.</text>
</comment>
<comment type="caution">
    <text evidence="3">The sequence shown here is derived from an EMBL/GenBank/DDBJ whole genome shotgun (WGS) entry which is preliminary data.</text>
</comment>
<dbReference type="Gene3D" id="1.25.10.10">
    <property type="entry name" value="Leucine-rich Repeat Variant"/>
    <property type="match status" value="1"/>
</dbReference>
<dbReference type="InterPro" id="IPR016024">
    <property type="entry name" value="ARM-type_fold"/>
</dbReference>
<dbReference type="RefSeq" id="XP_068355794.1">
    <property type="nucleotide sequence ID" value="XM_068507209.1"/>
</dbReference>